<sequence>MFREPRDYRYYLKLWMDCAKRYGLDVHAFCEMTNHIHFLVTNRQKDAISRTMQTVGSNYARYVNREYDRTGSLWEGRHRAHLVQGMEYVMQCYCYIELNPVRTGIAAKPSDYPWSSYHNTAIGSPGWLTRHGTALTDEDAFEVEVCDYH</sequence>
<dbReference type="PANTHER" id="PTHR34322:SF2">
    <property type="entry name" value="TRANSPOSASE IS200-LIKE DOMAIN-CONTAINING PROTEIN"/>
    <property type="match status" value="1"/>
</dbReference>
<organism evidence="2 3">
    <name type="scientific">Pseudohongiella spirulinae</name>
    <dbReference type="NCBI Taxonomy" id="1249552"/>
    <lineage>
        <taxon>Bacteria</taxon>
        <taxon>Pseudomonadati</taxon>
        <taxon>Pseudomonadota</taxon>
        <taxon>Gammaproteobacteria</taxon>
        <taxon>Pseudomonadales</taxon>
        <taxon>Pseudohongiellaceae</taxon>
        <taxon>Pseudohongiella</taxon>
    </lineage>
</organism>
<gene>
    <name evidence="2" type="ORF">PS2015_1780</name>
</gene>
<dbReference type="RefSeq" id="WP_058021869.1">
    <property type="nucleotide sequence ID" value="NZ_CP013189.1"/>
</dbReference>
<reference evidence="2 3" key="1">
    <citation type="submission" date="2015-11" db="EMBL/GenBank/DDBJ databases">
        <authorList>
            <person name="Zhang Y."/>
            <person name="Guo Z."/>
        </authorList>
    </citation>
    <scope>NUCLEOTIDE SEQUENCE [LARGE SCALE GENOMIC DNA]</scope>
    <source>
        <strain evidence="2 3">KCTC 32221</strain>
    </source>
</reference>
<protein>
    <submittedName>
        <fullName evidence="2">Transposase Y1 Tnp domain-containing protein</fullName>
    </submittedName>
</protein>
<dbReference type="SMART" id="SM01321">
    <property type="entry name" value="Y1_Tnp"/>
    <property type="match status" value="1"/>
</dbReference>
<accession>A0A0S2KE97</accession>
<dbReference type="STRING" id="1249552.PS2015_1780"/>
<dbReference type="GO" id="GO:0004803">
    <property type="term" value="F:transposase activity"/>
    <property type="evidence" value="ECO:0007669"/>
    <property type="project" value="InterPro"/>
</dbReference>
<dbReference type="InterPro" id="IPR002686">
    <property type="entry name" value="Transposase_17"/>
</dbReference>
<dbReference type="InterPro" id="IPR036515">
    <property type="entry name" value="Transposase_17_sf"/>
</dbReference>
<dbReference type="EMBL" id="CP013189">
    <property type="protein sequence ID" value="ALO46430.1"/>
    <property type="molecule type" value="Genomic_DNA"/>
</dbReference>
<evidence type="ECO:0000313" key="3">
    <source>
        <dbReference type="Proteomes" id="UP000065641"/>
    </source>
</evidence>
<dbReference type="Pfam" id="PF01797">
    <property type="entry name" value="Y1_Tnp"/>
    <property type="match status" value="1"/>
</dbReference>
<dbReference type="GO" id="GO:0006313">
    <property type="term" value="P:DNA transposition"/>
    <property type="evidence" value="ECO:0007669"/>
    <property type="project" value="InterPro"/>
</dbReference>
<dbReference type="AlphaFoldDB" id="A0A0S2KE97"/>
<evidence type="ECO:0000259" key="1">
    <source>
        <dbReference type="SMART" id="SM01321"/>
    </source>
</evidence>
<dbReference type="Gene3D" id="3.30.70.1290">
    <property type="entry name" value="Transposase IS200-like"/>
    <property type="match status" value="1"/>
</dbReference>
<dbReference type="SUPFAM" id="SSF143422">
    <property type="entry name" value="Transposase IS200-like"/>
    <property type="match status" value="1"/>
</dbReference>
<keyword evidence="3" id="KW-1185">Reference proteome</keyword>
<name>A0A0S2KE97_9GAMM</name>
<feature type="domain" description="Transposase IS200-like" evidence="1">
    <location>
        <begin position="1"/>
        <end position="99"/>
    </location>
</feature>
<dbReference type="Proteomes" id="UP000065641">
    <property type="component" value="Chromosome"/>
</dbReference>
<dbReference type="GO" id="GO:0003677">
    <property type="term" value="F:DNA binding"/>
    <property type="evidence" value="ECO:0007669"/>
    <property type="project" value="InterPro"/>
</dbReference>
<proteinExistence type="predicted"/>
<dbReference type="PANTHER" id="PTHR34322">
    <property type="entry name" value="TRANSPOSASE, Y1_TNP DOMAIN-CONTAINING"/>
    <property type="match status" value="1"/>
</dbReference>
<evidence type="ECO:0000313" key="2">
    <source>
        <dbReference type="EMBL" id="ALO46430.1"/>
    </source>
</evidence>
<dbReference type="KEGG" id="pspi:PS2015_1780"/>